<evidence type="ECO:0008006" key="5">
    <source>
        <dbReference type="Google" id="ProtNLM"/>
    </source>
</evidence>
<evidence type="ECO:0000256" key="1">
    <source>
        <dbReference type="SAM" id="Coils"/>
    </source>
</evidence>
<comment type="caution">
    <text evidence="3">The sequence shown here is derived from an EMBL/GenBank/DDBJ whole genome shotgun (WGS) entry which is preliminary data.</text>
</comment>
<protein>
    <recommendedName>
        <fullName evidence="5">Sigma-70-like protein</fullName>
    </recommendedName>
</protein>
<keyword evidence="4" id="KW-1185">Reference proteome</keyword>
<evidence type="ECO:0000313" key="4">
    <source>
        <dbReference type="Proteomes" id="UP001500325"/>
    </source>
</evidence>
<evidence type="ECO:0000256" key="2">
    <source>
        <dbReference type="SAM" id="MobiDB-lite"/>
    </source>
</evidence>
<evidence type="ECO:0000313" key="3">
    <source>
        <dbReference type="EMBL" id="GAA4677311.1"/>
    </source>
</evidence>
<keyword evidence="1" id="KW-0175">Coiled coil</keyword>
<dbReference type="EMBL" id="BAABIC010000002">
    <property type="protein sequence ID" value="GAA4677311.1"/>
    <property type="molecule type" value="Genomic_DNA"/>
</dbReference>
<proteinExistence type="predicted"/>
<dbReference type="RefSeq" id="WP_345378319.1">
    <property type="nucleotide sequence ID" value="NZ_BAABIC010000002.1"/>
</dbReference>
<feature type="coiled-coil region" evidence="1">
    <location>
        <begin position="13"/>
        <end position="40"/>
    </location>
</feature>
<gene>
    <name evidence="3" type="ORF">GCM10023215_07400</name>
</gene>
<feature type="region of interest" description="Disordered" evidence="2">
    <location>
        <begin position="109"/>
        <end position="128"/>
    </location>
</feature>
<accession>A0ABP8W2K8</accession>
<sequence>MTDAVRDPAVQALRELGAQLDRTLTDLTEARRRVDQLERLRASGLSWHEIVAQEERPLVVEALTRALDDLGTVGGRFRREEARALQREEVSITRIGKLFGVSRQRVSAILHETPRPPRQPGGGLSAGR</sequence>
<organism evidence="3 4">
    <name type="scientific">Pseudonocardia yuanmonensis</name>
    <dbReference type="NCBI Taxonomy" id="1095914"/>
    <lineage>
        <taxon>Bacteria</taxon>
        <taxon>Bacillati</taxon>
        <taxon>Actinomycetota</taxon>
        <taxon>Actinomycetes</taxon>
        <taxon>Pseudonocardiales</taxon>
        <taxon>Pseudonocardiaceae</taxon>
        <taxon>Pseudonocardia</taxon>
    </lineage>
</organism>
<name>A0ABP8W2K8_9PSEU</name>
<reference evidence="4" key="1">
    <citation type="journal article" date="2019" name="Int. J. Syst. Evol. Microbiol.">
        <title>The Global Catalogue of Microorganisms (GCM) 10K type strain sequencing project: providing services to taxonomists for standard genome sequencing and annotation.</title>
        <authorList>
            <consortium name="The Broad Institute Genomics Platform"/>
            <consortium name="The Broad Institute Genome Sequencing Center for Infectious Disease"/>
            <person name="Wu L."/>
            <person name="Ma J."/>
        </authorList>
    </citation>
    <scope>NUCLEOTIDE SEQUENCE [LARGE SCALE GENOMIC DNA]</scope>
    <source>
        <strain evidence="4">JCM 18055</strain>
    </source>
</reference>
<dbReference type="Proteomes" id="UP001500325">
    <property type="component" value="Unassembled WGS sequence"/>
</dbReference>